<dbReference type="Proteomes" id="UP001230268">
    <property type="component" value="Unassembled WGS sequence"/>
</dbReference>
<dbReference type="InterPro" id="IPR029071">
    <property type="entry name" value="Ubiquitin-like_domsf"/>
</dbReference>
<protein>
    <recommendedName>
        <fullName evidence="2">Ubiquitin-fold modifier 1</fullName>
    </recommendedName>
</protein>
<dbReference type="EMBL" id="JAVEPI010000004">
    <property type="protein sequence ID" value="KAK1442135.1"/>
    <property type="molecule type" value="Genomic_DNA"/>
</dbReference>
<dbReference type="PANTHER" id="PTHR15825">
    <property type="entry name" value="UBIQUITIN-FOLD MODIFIER 1"/>
    <property type="match status" value="1"/>
</dbReference>
<proteinExistence type="inferred from homology"/>
<keyword evidence="3" id="KW-1017">Isopeptide bond</keyword>
<evidence type="ECO:0000313" key="6">
    <source>
        <dbReference type="Proteomes" id="UP001230268"/>
    </source>
</evidence>
<dbReference type="Gene3D" id="3.10.20.90">
    <property type="entry name" value="Phosphatidylinositol 3-kinase Catalytic Subunit, Chain A, domain 1"/>
    <property type="match status" value="2"/>
</dbReference>
<dbReference type="AlphaFoldDB" id="A0AAD8LRA6"/>
<sequence length="98" mass="10609">MLSKITFKMVLASDSSQPFKVLSVPENAPFSAVIRFSAEEVGTMAYKIMPPQFKLNPNTCACITSDGVGVNPTQTAGAVFLKYGPNLRLIPRDRVGKC</sequence>
<keyword evidence="6" id="KW-1185">Reference proteome</keyword>
<evidence type="ECO:0000256" key="4">
    <source>
        <dbReference type="ARBA" id="ARBA00022786"/>
    </source>
</evidence>
<dbReference type="GO" id="GO:1990592">
    <property type="term" value="P:protein K69-linked ufmylation"/>
    <property type="evidence" value="ECO:0007669"/>
    <property type="project" value="TreeGrafter"/>
</dbReference>
<reference evidence="5" key="1">
    <citation type="submission" date="2023-08" db="EMBL/GenBank/DDBJ databases">
        <title>Draft sequence of the Babesia gibsoni genome.</title>
        <authorList>
            <person name="Yamagishi J.Y."/>
            <person name="Xuan X.X."/>
        </authorList>
    </citation>
    <scope>NUCLEOTIDE SEQUENCE</scope>
    <source>
        <strain evidence="5">Azabu</strain>
    </source>
</reference>
<dbReference type="GO" id="GO:0005634">
    <property type="term" value="C:nucleus"/>
    <property type="evidence" value="ECO:0007669"/>
    <property type="project" value="TreeGrafter"/>
</dbReference>
<comment type="similarity">
    <text evidence="1">Belongs to the UFM1 family.</text>
</comment>
<dbReference type="InterPro" id="IPR005375">
    <property type="entry name" value="UFM1"/>
</dbReference>
<comment type="caution">
    <text evidence="5">The sequence shown here is derived from an EMBL/GenBank/DDBJ whole genome shotgun (WGS) entry which is preliminary data.</text>
</comment>
<evidence type="ECO:0000256" key="3">
    <source>
        <dbReference type="ARBA" id="ARBA00022499"/>
    </source>
</evidence>
<dbReference type="GO" id="GO:0005737">
    <property type="term" value="C:cytoplasm"/>
    <property type="evidence" value="ECO:0007669"/>
    <property type="project" value="TreeGrafter"/>
</dbReference>
<evidence type="ECO:0000256" key="2">
    <source>
        <dbReference type="ARBA" id="ARBA00015319"/>
    </source>
</evidence>
<dbReference type="SUPFAM" id="SSF54236">
    <property type="entry name" value="Ubiquitin-like"/>
    <property type="match status" value="1"/>
</dbReference>
<keyword evidence="4" id="KW-0833">Ubl conjugation pathway</keyword>
<dbReference type="PANTHER" id="PTHR15825:SF0">
    <property type="entry name" value="UBIQUITIN-FOLD MODIFIER 1"/>
    <property type="match status" value="1"/>
</dbReference>
<organism evidence="5 6">
    <name type="scientific">Babesia gibsoni</name>
    <dbReference type="NCBI Taxonomy" id="33632"/>
    <lineage>
        <taxon>Eukaryota</taxon>
        <taxon>Sar</taxon>
        <taxon>Alveolata</taxon>
        <taxon>Apicomplexa</taxon>
        <taxon>Aconoidasida</taxon>
        <taxon>Piroplasmida</taxon>
        <taxon>Babesiidae</taxon>
        <taxon>Babesia</taxon>
    </lineage>
</organism>
<evidence type="ECO:0000256" key="1">
    <source>
        <dbReference type="ARBA" id="ARBA00010230"/>
    </source>
</evidence>
<name>A0AAD8LRA6_BABGI</name>
<gene>
    <name evidence="5" type="ORF">BgAZ_401650</name>
</gene>
<evidence type="ECO:0000313" key="5">
    <source>
        <dbReference type="EMBL" id="KAK1442135.1"/>
    </source>
</evidence>
<dbReference type="Pfam" id="PF03671">
    <property type="entry name" value="Ufm1"/>
    <property type="match status" value="1"/>
</dbReference>
<accession>A0AAD8LRA6</accession>